<feature type="region of interest" description="Disordered" evidence="2">
    <location>
        <begin position="591"/>
        <end position="668"/>
    </location>
</feature>
<feature type="compositionally biased region" description="Basic residues" evidence="2">
    <location>
        <begin position="261"/>
        <end position="272"/>
    </location>
</feature>
<evidence type="ECO:0000256" key="2">
    <source>
        <dbReference type="SAM" id="MobiDB-lite"/>
    </source>
</evidence>
<sequence length="1110" mass="122662">MSLTEPDAAYIDPLILLAPTAINLSKLAGELLRTENLAQIQQVFTAAYLKGASTGDSDLLEWLLATHNHQQYNNNKNNNNNNNNNNSNNKIQTIKEETDSNSDSGSSVSSSSHHSDKHAETISLKPGQPRQWIDLEARDEDGSPAIILAAAFGHAEAVRAIVDGLGDQVVDRRDAVGWTALHWAARNGDLTIVSYLLNHGASTSLVSFTDRPPSDRSSSILLPPRSRLSTYSTSTLTGSDTRSPIQSDDETTTTSTTTTPRRPKRRRTRAKGLRPYDLAKKDEQGETIREILRIAEQAKTSTHSRHPSQASIRSIRLAEVQSEAELAKSESKKIIQLAKLCSETLEIHPSLLGLEPIPNDPLNHKPFMFNSHPHPHNHNHNPHTHTQSIIKSLMASSQAEWEQEQQAEEFLWDRCEPDQMIVCSLDELEGVFEAVIKTMEPQQARPNRFVPANVLFFCARFAAHMGTVELLEEVLLGAVDRIEETIFARQQNMANSTFWLFNSICLLYYIRREPLLQEMTTPDIQLHLEDLVNEIYVFIIRDAERRLDKLIDSTLLDFEPLPGIKVDFEPEGSWRFVRALTVKRNRTTSFRPSIPRFNTSNNNKVDGSSNNNNNTTTITTQGQSPKLSSSPLSSISLPSSHGPRTTSAPNQSTPLSQPPPSLSSSTGTLKTPKLITDLLSSVLYLLQAYEIHGSVIVQIFSQIIYWLSCETFNRIISRRKYLCRSKAMQIHLNVTTIEEWGRGNRLPAGVVQKHFEPLRQLLKWIECLTTSGAQSFDQLIEIVSSLKTLNPAQLLKVSRDYRFEVDEPKLSEECRQYLVQTQQDWDRRRIQSVSELEQQEKLAHSPLPSAGLPPSPHPLATGSSDGAAEKNDGPSKALQAIDAAFGTDDVEAYGSYAPPVAPQCLGELLDSRQMLPFSLPTAIEVLMNLRRTVPFGSLKTYVIPDEPKPGSHWWATSPGATAGGSSRSLSEDEEDEDGEGEDGDEDEHEAARGEDTVTSPSGFEDRVARQTPRVASSLRLASSSPTHPLPASHGAGKEPLPGSPFRSPPSHPMSPPLGTPPSIASCPKPFPPANHTTPSCPKGVVPIVSPAVLKRIDRCLFKSSTAPAWS</sequence>
<dbReference type="InterPro" id="IPR002110">
    <property type="entry name" value="Ankyrin_rpt"/>
</dbReference>
<feature type="region of interest" description="Disordered" evidence="2">
    <location>
        <begin position="836"/>
        <end position="874"/>
    </location>
</feature>
<accession>A0A2N5UR44</accession>
<dbReference type="SMART" id="SM01132">
    <property type="entry name" value="DIL"/>
    <property type="match status" value="1"/>
</dbReference>
<proteinExistence type="predicted"/>
<gene>
    <name evidence="4" type="ORF">PCASD_07822</name>
</gene>
<feature type="compositionally biased region" description="Low complexity" evidence="2">
    <location>
        <begin position="215"/>
        <end position="224"/>
    </location>
</feature>
<dbReference type="CDD" id="cd15473">
    <property type="entry name" value="Myo5p-like_CBD_DIL_ANK"/>
    <property type="match status" value="1"/>
</dbReference>
<dbReference type="SUPFAM" id="SSF48403">
    <property type="entry name" value="Ankyrin repeat"/>
    <property type="match status" value="1"/>
</dbReference>
<dbReference type="PROSITE" id="PS50088">
    <property type="entry name" value="ANK_REPEAT"/>
    <property type="match status" value="1"/>
</dbReference>
<dbReference type="SMART" id="SM00248">
    <property type="entry name" value="ANK"/>
    <property type="match status" value="2"/>
</dbReference>
<dbReference type="GO" id="GO:0051020">
    <property type="term" value="F:GTPase binding"/>
    <property type="evidence" value="ECO:0007669"/>
    <property type="project" value="TreeGrafter"/>
</dbReference>
<dbReference type="PROSITE" id="PS51126">
    <property type="entry name" value="DILUTE"/>
    <property type="match status" value="1"/>
</dbReference>
<feature type="region of interest" description="Disordered" evidence="2">
    <location>
        <begin position="205"/>
        <end position="224"/>
    </location>
</feature>
<dbReference type="EMBL" id="PGCI01000106">
    <property type="protein sequence ID" value="PLW40116.1"/>
    <property type="molecule type" value="Genomic_DNA"/>
</dbReference>
<dbReference type="Gene3D" id="1.25.40.20">
    <property type="entry name" value="Ankyrin repeat-containing domain"/>
    <property type="match status" value="1"/>
</dbReference>
<evidence type="ECO:0000256" key="1">
    <source>
        <dbReference type="PROSITE-ProRule" id="PRU00023"/>
    </source>
</evidence>
<keyword evidence="1" id="KW-0040">ANK repeat</keyword>
<evidence type="ECO:0000313" key="4">
    <source>
        <dbReference type="EMBL" id="PLW40116.1"/>
    </source>
</evidence>
<dbReference type="PROSITE" id="PS50297">
    <property type="entry name" value="ANK_REP_REGION"/>
    <property type="match status" value="1"/>
</dbReference>
<dbReference type="Pfam" id="PF01843">
    <property type="entry name" value="DIL"/>
    <property type="match status" value="1"/>
</dbReference>
<feature type="compositionally biased region" description="Low complexity" evidence="2">
    <location>
        <begin position="600"/>
        <end position="640"/>
    </location>
</feature>
<feature type="domain" description="Dilute" evidence="3">
    <location>
        <begin position="476"/>
        <end position="824"/>
    </location>
</feature>
<feature type="compositionally biased region" description="Acidic residues" evidence="2">
    <location>
        <begin position="971"/>
        <end position="988"/>
    </location>
</feature>
<feature type="region of interest" description="Disordered" evidence="2">
    <location>
        <begin position="96"/>
        <end position="130"/>
    </location>
</feature>
<dbReference type="InterPro" id="IPR037986">
    <property type="entry name" value="Myo5p-like_CBD_DIL"/>
</dbReference>
<dbReference type="InterPro" id="IPR036770">
    <property type="entry name" value="Ankyrin_rpt-contain_sf"/>
</dbReference>
<dbReference type="AlphaFoldDB" id="A0A2N5UR44"/>
<dbReference type="PANTHER" id="PTHR16027:SF6">
    <property type="entry name" value="DILUTE DOMAIN-CONTAINING PROTEIN"/>
    <property type="match status" value="1"/>
</dbReference>
<feature type="compositionally biased region" description="Low complexity" evidence="2">
    <location>
        <begin position="101"/>
        <end position="112"/>
    </location>
</feature>
<dbReference type="Proteomes" id="UP000235392">
    <property type="component" value="Unassembled WGS sequence"/>
</dbReference>
<evidence type="ECO:0000313" key="5">
    <source>
        <dbReference type="Proteomes" id="UP000235392"/>
    </source>
</evidence>
<dbReference type="PANTHER" id="PTHR16027">
    <property type="entry name" value="DILUTE DOMAIN-CONTAINING PROTEIN YPR089W"/>
    <property type="match status" value="1"/>
</dbReference>
<dbReference type="InterPro" id="IPR002710">
    <property type="entry name" value="Dilute_dom"/>
</dbReference>
<name>A0A2N5UR44_9BASI</name>
<protein>
    <recommendedName>
        <fullName evidence="3">Dilute domain-containing protein</fullName>
    </recommendedName>
</protein>
<feature type="region of interest" description="Disordered" evidence="2">
    <location>
        <begin position="229"/>
        <end position="284"/>
    </location>
</feature>
<feature type="repeat" description="ANK" evidence="1">
    <location>
        <begin position="176"/>
        <end position="208"/>
    </location>
</feature>
<evidence type="ECO:0000259" key="3">
    <source>
        <dbReference type="PROSITE" id="PS51126"/>
    </source>
</evidence>
<feature type="compositionally biased region" description="Low complexity" evidence="2">
    <location>
        <begin position="229"/>
        <end position="241"/>
    </location>
</feature>
<dbReference type="Pfam" id="PF12796">
    <property type="entry name" value="Ank_2"/>
    <property type="match status" value="1"/>
</dbReference>
<feature type="compositionally biased region" description="Low complexity" evidence="2">
    <location>
        <begin position="1012"/>
        <end position="1025"/>
    </location>
</feature>
<dbReference type="InterPro" id="IPR052072">
    <property type="entry name" value="Vascular_dev_regulator"/>
</dbReference>
<comment type="caution">
    <text evidence="4">The sequence shown here is derived from an EMBL/GenBank/DDBJ whole genome shotgun (WGS) entry which is preliminary data.</text>
</comment>
<feature type="compositionally biased region" description="Pro residues" evidence="2">
    <location>
        <begin position="1046"/>
        <end position="1059"/>
    </location>
</feature>
<feature type="region of interest" description="Disordered" evidence="2">
    <location>
        <begin position="946"/>
        <end position="1085"/>
    </location>
</feature>
<reference evidence="4 5" key="1">
    <citation type="submission" date="2017-11" db="EMBL/GenBank/DDBJ databases">
        <title>De novo assembly and phasing of dikaryotic genomes from two isolates of Puccinia coronata f. sp. avenae, the causal agent of oat crown rust.</title>
        <authorList>
            <person name="Miller M.E."/>
            <person name="Zhang Y."/>
            <person name="Omidvar V."/>
            <person name="Sperschneider J."/>
            <person name="Schwessinger B."/>
            <person name="Raley C."/>
            <person name="Palmer J.M."/>
            <person name="Garnica D."/>
            <person name="Upadhyaya N."/>
            <person name="Rathjen J."/>
            <person name="Taylor J.M."/>
            <person name="Park R.F."/>
            <person name="Dodds P.N."/>
            <person name="Hirsch C.D."/>
            <person name="Kianian S.F."/>
            <person name="Figueroa M."/>
        </authorList>
    </citation>
    <scope>NUCLEOTIDE SEQUENCE [LARGE SCALE GENOMIC DNA]</scope>
    <source>
        <strain evidence="4">12SD80</strain>
    </source>
</reference>
<organism evidence="4 5">
    <name type="scientific">Puccinia coronata f. sp. avenae</name>
    <dbReference type="NCBI Taxonomy" id="200324"/>
    <lineage>
        <taxon>Eukaryota</taxon>
        <taxon>Fungi</taxon>
        <taxon>Dikarya</taxon>
        <taxon>Basidiomycota</taxon>
        <taxon>Pucciniomycotina</taxon>
        <taxon>Pucciniomycetes</taxon>
        <taxon>Pucciniales</taxon>
        <taxon>Pucciniaceae</taxon>
        <taxon>Puccinia</taxon>
    </lineage>
</organism>